<proteinExistence type="predicted"/>
<evidence type="ECO:0000313" key="2">
    <source>
        <dbReference type="Proteomes" id="UP000285317"/>
    </source>
</evidence>
<reference evidence="1 2" key="1">
    <citation type="submission" date="2018-03" db="EMBL/GenBank/DDBJ databases">
        <title>Bacteriophage NCPPB3778 and a type I-E CRISPR drive the evolution of the US Biological Select Agent, Rathayibacter toxicus.</title>
        <authorList>
            <person name="Davis E.W.II."/>
            <person name="Tabima J.F."/>
            <person name="Weisberg A.J."/>
            <person name="Dantas Lopes L."/>
            <person name="Wiseman M.S."/>
            <person name="Wiseman M.S."/>
            <person name="Pupko T."/>
            <person name="Belcher M.S."/>
            <person name="Sechler A.J."/>
            <person name="Tancos M.A."/>
            <person name="Schroeder B.K."/>
            <person name="Murray T.D."/>
            <person name="Luster D.G."/>
            <person name="Schneider W.L."/>
            <person name="Rogers E."/>
            <person name="Andreote F.D."/>
            <person name="Grunwald N.J."/>
            <person name="Putnam M.L."/>
            <person name="Chang J.H."/>
        </authorList>
    </citation>
    <scope>NUCLEOTIDE SEQUENCE [LARGE SCALE GENOMIC DNA]</scope>
    <source>
        <strain evidence="1 2">DSM 15932</strain>
    </source>
</reference>
<dbReference type="EMBL" id="CP028137">
    <property type="protein sequence ID" value="AZZ52621.1"/>
    <property type="molecule type" value="Genomic_DNA"/>
</dbReference>
<accession>A0A3T0T1X4</accession>
<protein>
    <submittedName>
        <fullName evidence="1">Uncharacterized protein</fullName>
    </submittedName>
</protein>
<gene>
    <name evidence="1" type="ORF">C1I64_11600</name>
</gene>
<name>A0A3T0T1X4_9MICO</name>
<sequence>MFLWEVFSARGPVKSRINLKVQSCLSSRELIEEVEYRQRFVVLPIVGLRTDEHTRCVSLHDGIGEHRGIVECALRHSEIDRST</sequence>
<evidence type="ECO:0000313" key="1">
    <source>
        <dbReference type="EMBL" id="AZZ52621.1"/>
    </source>
</evidence>
<dbReference type="KEGG" id="rfs:C1I64_11600"/>
<dbReference type="Proteomes" id="UP000285317">
    <property type="component" value="Chromosome"/>
</dbReference>
<dbReference type="AlphaFoldDB" id="A0A3T0T1X4"/>
<organism evidence="1 2">
    <name type="scientific">Rathayibacter festucae DSM 15932</name>
    <dbReference type="NCBI Taxonomy" id="1328866"/>
    <lineage>
        <taxon>Bacteria</taxon>
        <taxon>Bacillati</taxon>
        <taxon>Actinomycetota</taxon>
        <taxon>Actinomycetes</taxon>
        <taxon>Micrococcales</taxon>
        <taxon>Microbacteriaceae</taxon>
        <taxon>Rathayibacter</taxon>
    </lineage>
</organism>